<sequence>MAAKPIAMEQLKQVLKLKQEGHSIKSIIRLTGLARNTVKTYLKRILEATGGTTTDKELAGLFYNQDTPLQQSSRLQQLLRHFEGIDKELTRPGVTRQLLWGEYKEQHPDGYDYSKYCEHLNRP</sequence>
<dbReference type="RefSeq" id="WP_234866913.1">
    <property type="nucleotide sequence ID" value="NZ_JAKEVY010000003.1"/>
</dbReference>
<accession>A0ABS9BLG0</accession>
<dbReference type="Gene3D" id="1.10.10.10">
    <property type="entry name" value="Winged helix-like DNA-binding domain superfamily/Winged helix DNA-binding domain"/>
    <property type="match status" value="1"/>
</dbReference>
<evidence type="ECO:0000313" key="3">
    <source>
        <dbReference type="Proteomes" id="UP001200145"/>
    </source>
</evidence>
<protein>
    <submittedName>
        <fullName evidence="2">Helix-turn-helix domain-containing protein</fullName>
    </submittedName>
</protein>
<comment type="caution">
    <text evidence="2">The sequence shown here is derived from an EMBL/GenBank/DDBJ whole genome shotgun (WGS) entry which is preliminary data.</text>
</comment>
<dbReference type="SUPFAM" id="SSF46894">
    <property type="entry name" value="C-terminal effector domain of the bipartite response regulators"/>
    <property type="match status" value="1"/>
</dbReference>
<dbReference type="InterPro" id="IPR016032">
    <property type="entry name" value="Sig_transdc_resp-reg_C-effctor"/>
</dbReference>
<proteinExistence type="predicted"/>
<dbReference type="EMBL" id="JAKEVY010000003">
    <property type="protein sequence ID" value="MCF1715968.1"/>
    <property type="molecule type" value="Genomic_DNA"/>
</dbReference>
<dbReference type="InterPro" id="IPR036388">
    <property type="entry name" value="WH-like_DNA-bd_sf"/>
</dbReference>
<reference evidence="2 3" key="1">
    <citation type="submission" date="2022-01" db="EMBL/GenBank/DDBJ databases">
        <title>Flavihumibacter sp. nov., isolated from sediment of a river.</title>
        <authorList>
            <person name="Liu H."/>
        </authorList>
    </citation>
    <scope>NUCLEOTIDE SEQUENCE [LARGE SCALE GENOMIC DNA]</scope>
    <source>
        <strain evidence="2 3">RY-1</strain>
    </source>
</reference>
<name>A0ABS9BLG0_9BACT</name>
<organism evidence="2 3">
    <name type="scientific">Flavihumibacter fluminis</name>
    <dbReference type="NCBI Taxonomy" id="2909236"/>
    <lineage>
        <taxon>Bacteria</taxon>
        <taxon>Pseudomonadati</taxon>
        <taxon>Bacteroidota</taxon>
        <taxon>Chitinophagia</taxon>
        <taxon>Chitinophagales</taxon>
        <taxon>Chitinophagaceae</taxon>
        <taxon>Flavihumibacter</taxon>
    </lineage>
</organism>
<gene>
    <name evidence="2" type="ORF">L0U88_15110</name>
</gene>
<dbReference type="InterPro" id="IPR006120">
    <property type="entry name" value="Resolvase_HTH_dom"/>
</dbReference>
<feature type="domain" description="Resolvase HTH" evidence="1">
    <location>
        <begin position="7"/>
        <end position="42"/>
    </location>
</feature>
<dbReference type="Proteomes" id="UP001200145">
    <property type="component" value="Unassembled WGS sequence"/>
</dbReference>
<evidence type="ECO:0000259" key="1">
    <source>
        <dbReference type="Pfam" id="PF02796"/>
    </source>
</evidence>
<dbReference type="Pfam" id="PF02796">
    <property type="entry name" value="HTH_7"/>
    <property type="match status" value="1"/>
</dbReference>
<keyword evidence="3" id="KW-1185">Reference proteome</keyword>
<evidence type="ECO:0000313" key="2">
    <source>
        <dbReference type="EMBL" id="MCF1715968.1"/>
    </source>
</evidence>